<dbReference type="Pfam" id="PF00583">
    <property type="entry name" value="Acetyltransf_1"/>
    <property type="match status" value="1"/>
</dbReference>
<dbReference type="InterPro" id="IPR000182">
    <property type="entry name" value="GNAT_dom"/>
</dbReference>
<dbReference type="PROSITE" id="PS51186">
    <property type="entry name" value="GNAT"/>
    <property type="match status" value="1"/>
</dbReference>
<keyword evidence="2" id="KW-0012">Acyltransferase</keyword>
<dbReference type="CDD" id="cd04301">
    <property type="entry name" value="NAT_SF"/>
    <property type="match status" value="1"/>
</dbReference>
<dbReference type="PANTHER" id="PTHR42919:SF8">
    <property type="entry name" value="N-ALPHA-ACETYLTRANSFERASE 50"/>
    <property type="match status" value="1"/>
</dbReference>
<dbReference type="Gene3D" id="3.40.630.30">
    <property type="match status" value="1"/>
</dbReference>
<dbReference type="InterPro" id="IPR016181">
    <property type="entry name" value="Acyl_CoA_acyltransferase"/>
</dbReference>
<dbReference type="SUPFAM" id="SSF55729">
    <property type="entry name" value="Acyl-CoA N-acyltransferases (Nat)"/>
    <property type="match status" value="1"/>
</dbReference>
<dbReference type="PANTHER" id="PTHR42919">
    <property type="entry name" value="N-ALPHA-ACETYLTRANSFERASE"/>
    <property type="match status" value="1"/>
</dbReference>
<dbReference type="GO" id="GO:0016747">
    <property type="term" value="F:acyltransferase activity, transferring groups other than amino-acyl groups"/>
    <property type="evidence" value="ECO:0007669"/>
    <property type="project" value="InterPro"/>
</dbReference>
<feature type="domain" description="N-acetyltransferase" evidence="3">
    <location>
        <begin position="1"/>
        <end position="147"/>
    </location>
</feature>
<name>A0A1V0SE14_9VIRU</name>
<reference evidence="4" key="1">
    <citation type="journal article" date="2017" name="Science">
        <title>Giant viruses with an expanded complement of translation system components.</title>
        <authorList>
            <person name="Schulz F."/>
            <person name="Yutin N."/>
            <person name="Ivanova N.N."/>
            <person name="Ortega D.R."/>
            <person name="Lee T.K."/>
            <person name="Vierheilig J."/>
            <person name="Daims H."/>
            <person name="Horn M."/>
            <person name="Wagner M."/>
            <person name="Jensen G.J."/>
            <person name="Kyrpides N.C."/>
            <person name="Koonin E.V."/>
            <person name="Woyke T."/>
        </authorList>
    </citation>
    <scope>NUCLEOTIDE SEQUENCE</scope>
    <source>
        <strain evidence="4">ILV1</strain>
    </source>
</reference>
<accession>A0A1V0SE14</accession>
<dbReference type="GO" id="GO:0007064">
    <property type="term" value="P:mitotic sister chromatid cohesion"/>
    <property type="evidence" value="ECO:0007669"/>
    <property type="project" value="TreeGrafter"/>
</dbReference>
<evidence type="ECO:0000256" key="2">
    <source>
        <dbReference type="ARBA" id="ARBA00023315"/>
    </source>
</evidence>
<evidence type="ECO:0000313" key="4">
    <source>
        <dbReference type="EMBL" id="ARF09946.1"/>
    </source>
</evidence>
<keyword evidence="1 4" id="KW-0808">Transferase</keyword>
<dbReference type="PIRSF" id="PIRSF037663">
    <property type="entry name" value="Acetyltransf_GNAT_prd"/>
    <property type="match status" value="1"/>
</dbReference>
<protein>
    <submittedName>
        <fullName evidence="4">Acetyltransferase GNAT family protein</fullName>
    </submittedName>
</protein>
<proteinExistence type="predicted"/>
<dbReference type="EMBL" id="KY684090">
    <property type="protein sequence ID" value="ARF09946.1"/>
    <property type="molecule type" value="Genomic_DNA"/>
</dbReference>
<dbReference type="InterPro" id="IPR017255">
    <property type="entry name" value="AcTrfase_GNAT_prd"/>
</dbReference>
<evidence type="ECO:0000256" key="1">
    <source>
        <dbReference type="ARBA" id="ARBA00022679"/>
    </source>
</evidence>
<dbReference type="InterPro" id="IPR051556">
    <property type="entry name" value="N-term/lysine_N-AcTrnsfr"/>
</dbReference>
<organism evidence="4">
    <name type="scientific">Indivirus ILV1</name>
    <dbReference type="NCBI Taxonomy" id="1977633"/>
    <lineage>
        <taxon>Viruses</taxon>
        <taxon>Varidnaviria</taxon>
        <taxon>Bamfordvirae</taxon>
        <taxon>Nucleocytoviricota</taxon>
        <taxon>Megaviricetes</taxon>
        <taxon>Imitervirales</taxon>
        <taxon>Mimiviridae</taxon>
        <taxon>Klosneuvirinae</taxon>
        <taxon>Indivirus</taxon>
    </lineage>
</organism>
<sequence length="147" mass="17312">MIIRQATIFDVYDLAKLNQECLPIYYSYIQHLSNILSFYYFVIVVEHNNILIGYLIGEYDNNNFNILSIGVQEKYRSKGIGKKLIGYILEFVKTSCNYITLHVHDLNKNGINFYKKNGFTIKKYIKNYYEGSFESPSYGAYYMEKVI</sequence>
<gene>
    <name evidence="4" type="ORF">Indivirus_6_12</name>
</gene>
<evidence type="ECO:0000259" key="3">
    <source>
        <dbReference type="PROSITE" id="PS51186"/>
    </source>
</evidence>